<feature type="domain" description="Bacterial repeat" evidence="2">
    <location>
        <begin position="429"/>
        <end position="484"/>
    </location>
</feature>
<reference evidence="3 4" key="1">
    <citation type="submission" date="2017-05" db="EMBL/GenBank/DDBJ databases">
        <title>whole genome sequence of Prevotella melaninogenica GAI 07411.</title>
        <authorList>
            <person name="Kondo Y."/>
            <person name="Hoshino T."/>
        </authorList>
    </citation>
    <scope>NUCLEOTIDE SEQUENCE [LARGE SCALE GENOMIC DNA]</scope>
    <source>
        <strain evidence="3 4">GAI 07411</strain>
    </source>
</reference>
<feature type="signal peptide" evidence="1">
    <location>
        <begin position="1"/>
        <end position="24"/>
    </location>
</feature>
<dbReference type="InterPro" id="IPR032675">
    <property type="entry name" value="LRR_dom_sf"/>
</dbReference>
<dbReference type="OrthoDB" id="1014195at2"/>
<dbReference type="Pfam" id="PF18998">
    <property type="entry name" value="Flg_new_2"/>
    <property type="match status" value="2"/>
</dbReference>
<dbReference type="Pfam" id="PF13306">
    <property type="entry name" value="LRR_5"/>
    <property type="match status" value="4"/>
</dbReference>
<keyword evidence="1" id="KW-0732">Signal</keyword>
<sequence length="1010" mass="110332">MKKNLLKPFLVTLLVIFCSVSVNAQRVENGKLISWDGASGSIKIPDGVTEIAENCFYTQDEGGEDSWGGGEAISNTQITSVDFNQVTTIGKNAFKGCTGITSLVAIHVKTINKEAFEGCSSIKTLSLPAVVTISKNAFANCEQLNTVSLGASLSNVTANPFSNCTALKEFVVDQSSATFMADGHALIRKSDGTLVSFPCALTEYTASSVCKKLGDSSFKNCSKLVKLNLPSVLEIGESALSNCSSLVELLVPHLQKVNNIYGLTFNGVGNLKVVDVHLSDQFSGFGGALPDKEGTIVYVSNEAVKQRLQNEFKKAKIVVGEANAVKQVKVTYSSEGPGSLEAWTLSGTDVKNNTYIAQGSKLSIKSIPLFDCEAYKWLVNGEDRTSNVKENILEIEDVAQDINVVVHFRKTEEGAYIFFRSVSPMMGSITCTKEDGTQVLSASKVKVGEKLTFTAKPRRGYRITNWQREKKNVATAEFENLTDFYSMSSITLSAEDAMDIQVDFDRKADYYVVKFASFNDKTGTLSAQNVSDNTMLSTGEALPKGSKIVFTAQPKEGYGVDEWQLNGNTILKYTSSTYTIDNLQSDVEVNMVCSERREEVPTDATIVDGHLIKWSPVGDAVLPSNVTHIDAHAFEGANQMTTLTLNDRVEKISYPAFLYCNSLVKFEVPATNQYFTSVDGVLYSKDRTTLVSYPNGRPDASYTIPATTQNVQPAAFTTVPALTSVKVEEGNSYLRSVEGVLYDAQLSTLLFYPVQPSREKAKEIVLREGLTTLAPYALTHHTALEKITLPESLKVIKDNALCYNPKLTNLNIKEEGSSALVFIGESAFKYCRSLDTLPYFSMLKTISKSAFSTCTGLYTIHIPAGCSLEKNAFEKCINLHDVYAYDVTPATIDANMFTDIVFINETRLIVPVKSGHLYANQIGWNVFAGHIIESIETGVRTIEDTHVTVRETSNGVIVDGLQAGLRYVLYSTNGCLVAQGVTTMASLTLTLQKGLYMLKIEKVGTFKCMK</sequence>
<evidence type="ECO:0000256" key="1">
    <source>
        <dbReference type="SAM" id="SignalP"/>
    </source>
</evidence>
<evidence type="ECO:0000259" key="2">
    <source>
        <dbReference type="Pfam" id="PF18998"/>
    </source>
</evidence>
<dbReference type="Proteomes" id="UP000267517">
    <property type="component" value="Chromosome I"/>
</dbReference>
<evidence type="ECO:0000313" key="4">
    <source>
        <dbReference type="Proteomes" id="UP000267517"/>
    </source>
</evidence>
<organism evidence="3 4">
    <name type="scientific">Prevotella melaninogenica</name>
    <dbReference type="NCBI Taxonomy" id="28132"/>
    <lineage>
        <taxon>Bacteria</taxon>
        <taxon>Pseudomonadati</taxon>
        <taxon>Bacteroidota</taxon>
        <taxon>Bacteroidia</taxon>
        <taxon>Bacteroidales</taxon>
        <taxon>Prevotellaceae</taxon>
        <taxon>Prevotella</taxon>
    </lineage>
</organism>
<gene>
    <name evidence="3" type="ORF">PMEL1_00733</name>
</gene>
<dbReference type="RefSeq" id="WP_120174007.1">
    <property type="nucleotide sequence ID" value="NZ_AP018049.1"/>
</dbReference>
<protein>
    <submittedName>
        <fullName evidence="3">T9SS C-terminal target domain-containing protein</fullName>
    </submittedName>
</protein>
<dbReference type="InterPro" id="IPR053139">
    <property type="entry name" value="Surface_bspA-like"/>
</dbReference>
<accession>A0A250KIF5</accession>
<dbReference type="Gene3D" id="3.80.10.10">
    <property type="entry name" value="Ribonuclease Inhibitor"/>
    <property type="match status" value="3"/>
</dbReference>
<feature type="domain" description="Bacterial repeat" evidence="2">
    <location>
        <begin position="534"/>
        <end position="580"/>
    </location>
</feature>
<feature type="chain" id="PRO_5013213483" evidence="1">
    <location>
        <begin position="25"/>
        <end position="1010"/>
    </location>
</feature>
<dbReference type="InterPro" id="IPR044060">
    <property type="entry name" value="Bacterial_rp_domain"/>
</dbReference>
<name>A0A250KIF5_9BACT</name>
<dbReference type="PANTHER" id="PTHR45661">
    <property type="entry name" value="SURFACE ANTIGEN"/>
    <property type="match status" value="1"/>
</dbReference>
<dbReference type="SUPFAM" id="SSF52058">
    <property type="entry name" value="L domain-like"/>
    <property type="match status" value="2"/>
</dbReference>
<dbReference type="InterPro" id="IPR026906">
    <property type="entry name" value="LRR_5"/>
</dbReference>
<dbReference type="AlphaFoldDB" id="A0A250KIF5"/>
<dbReference type="PANTHER" id="PTHR45661:SF3">
    <property type="entry name" value="IG-LIKE DOMAIN-CONTAINING PROTEIN"/>
    <property type="match status" value="1"/>
</dbReference>
<evidence type="ECO:0000313" key="3">
    <source>
        <dbReference type="EMBL" id="BBA28825.1"/>
    </source>
</evidence>
<proteinExistence type="predicted"/>
<dbReference type="EMBL" id="AP018049">
    <property type="protein sequence ID" value="BBA28825.1"/>
    <property type="molecule type" value="Genomic_DNA"/>
</dbReference>